<dbReference type="VEuPathDB" id="VectorBase:CSON000165"/>
<reference evidence="1" key="1">
    <citation type="submission" date="2018-07" db="EMBL/GenBank/DDBJ databases">
        <authorList>
            <person name="Quirk P.G."/>
            <person name="Krulwich T.A."/>
        </authorList>
    </citation>
    <scope>NUCLEOTIDE SEQUENCE</scope>
</reference>
<protein>
    <submittedName>
        <fullName evidence="1">CSON000165 protein</fullName>
    </submittedName>
</protein>
<accession>A0A336LQ37</accession>
<name>A0A336LQ37_CULSO</name>
<dbReference type="AlphaFoldDB" id="A0A336LQ37"/>
<dbReference type="EMBL" id="UFQT01000101">
    <property type="protein sequence ID" value="SSX19945.1"/>
    <property type="molecule type" value="Genomic_DNA"/>
</dbReference>
<organism evidence="1">
    <name type="scientific">Culicoides sonorensis</name>
    <name type="common">Biting midge</name>
    <dbReference type="NCBI Taxonomy" id="179676"/>
    <lineage>
        <taxon>Eukaryota</taxon>
        <taxon>Metazoa</taxon>
        <taxon>Ecdysozoa</taxon>
        <taxon>Arthropoda</taxon>
        <taxon>Hexapoda</taxon>
        <taxon>Insecta</taxon>
        <taxon>Pterygota</taxon>
        <taxon>Neoptera</taxon>
        <taxon>Endopterygota</taxon>
        <taxon>Diptera</taxon>
        <taxon>Nematocera</taxon>
        <taxon>Chironomoidea</taxon>
        <taxon>Ceratopogonidae</taxon>
        <taxon>Ceratopogoninae</taxon>
        <taxon>Culicoides</taxon>
        <taxon>Monoculicoides</taxon>
    </lineage>
</organism>
<proteinExistence type="predicted"/>
<evidence type="ECO:0000313" key="1">
    <source>
        <dbReference type="EMBL" id="SSX19945.1"/>
    </source>
</evidence>
<sequence length="164" mass="18738">MNNFIHEIKSTLERALHQIIHSTQSAFVKVGKATLGLTKKLLNENQIDQDALELGIAEKRQNHQNYLPQNKNYLNINFSMHLECSRMHSLSLLNPETSNPWHHKSQINGSPQQISKMPVLTQDVVKIAVKTNLIPDAIPQLIEFDQTQPLTTIIQNLCNRWSIV</sequence>
<gene>
    <name evidence="1" type="primary">CSON000165</name>
</gene>